<feature type="transmembrane region" description="Helical" evidence="8">
    <location>
        <begin position="262"/>
        <end position="286"/>
    </location>
</feature>
<dbReference type="PANTHER" id="PTHR22760">
    <property type="entry name" value="GLYCOSYLTRANSFERASE"/>
    <property type="match status" value="1"/>
</dbReference>
<feature type="transmembrane region" description="Helical" evidence="8">
    <location>
        <begin position="208"/>
        <end position="229"/>
    </location>
</feature>
<dbReference type="OrthoDB" id="416834at2759"/>
<keyword evidence="12" id="KW-1185">Reference proteome</keyword>
<evidence type="ECO:0000256" key="6">
    <source>
        <dbReference type="ARBA" id="ARBA00022989"/>
    </source>
</evidence>
<dbReference type="GO" id="GO:0000026">
    <property type="term" value="F:alpha-1,2-mannosyltransferase activity"/>
    <property type="evidence" value="ECO:0007669"/>
    <property type="project" value="TreeGrafter"/>
</dbReference>
<evidence type="ECO:0000313" key="12">
    <source>
        <dbReference type="Proteomes" id="UP000332933"/>
    </source>
</evidence>
<evidence type="ECO:0000256" key="2">
    <source>
        <dbReference type="ARBA" id="ARBA00022676"/>
    </source>
</evidence>
<comment type="similarity">
    <text evidence="8">Belongs to the glycosyltransferase 22 family.</text>
</comment>
<comment type="subcellular location">
    <subcellularLocation>
        <location evidence="1 8">Endoplasmic reticulum membrane</location>
        <topology evidence="1 8">Multi-pass membrane protein</topology>
    </subcellularLocation>
</comment>
<evidence type="ECO:0000313" key="11">
    <source>
        <dbReference type="EMBL" id="VFU01760.1"/>
    </source>
</evidence>
<keyword evidence="9" id="KW-0732">Signal</keyword>
<dbReference type="PANTHER" id="PTHR22760:SF4">
    <property type="entry name" value="GPI MANNOSYLTRANSFERASE 3"/>
    <property type="match status" value="1"/>
</dbReference>
<evidence type="ECO:0000256" key="1">
    <source>
        <dbReference type="ARBA" id="ARBA00004477"/>
    </source>
</evidence>
<organism evidence="11 12">
    <name type="scientific">Aphanomyces stellatus</name>
    <dbReference type="NCBI Taxonomy" id="120398"/>
    <lineage>
        <taxon>Eukaryota</taxon>
        <taxon>Sar</taxon>
        <taxon>Stramenopiles</taxon>
        <taxon>Oomycota</taxon>
        <taxon>Saprolegniomycetes</taxon>
        <taxon>Saprolegniales</taxon>
        <taxon>Verrucalvaceae</taxon>
        <taxon>Aphanomyces</taxon>
    </lineage>
</organism>
<keyword evidence="3" id="KW-0808">Transferase</keyword>
<gene>
    <name evidence="11" type="primary">Aste57867_25129</name>
    <name evidence="10" type="ORF">As57867_025051</name>
    <name evidence="11" type="ORF">ASTE57867_25129</name>
</gene>
<dbReference type="EMBL" id="CAADRA010007509">
    <property type="protein sequence ID" value="VFU01760.1"/>
    <property type="molecule type" value="Genomic_DNA"/>
</dbReference>
<dbReference type="InterPro" id="IPR005599">
    <property type="entry name" value="GPI_mannosylTrfase"/>
</dbReference>
<keyword evidence="4 8" id="KW-0812">Transmembrane</keyword>
<dbReference type="EMBL" id="VJMH01007483">
    <property type="protein sequence ID" value="KAF0682830.1"/>
    <property type="molecule type" value="Genomic_DNA"/>
</dbReference>
<reference evidence="10" key="2">
    <citation type="submission" date="2019-06" db="EMBL/GenBank/DDBJ databases">
        <title>Genomics analysis of Aphanomyces spp. identifies a new class of oomycete effector associated with host adaptation.</title>
        <authorList>
            <person name="Gaulin E."/>
        </authorList>
    </citation>
    <scope>NUCLEOTIDE SEQUENCE</scope>
    <source>
        <strain evidence="10">CBS 578.67</strain>
    </source>
</reference>
<evidence type="ECO:0000313" key="10">
    <source>
        <dbReference type="EMBL" id="KAF0682830.1"/>
    </source>
</evidence>
<name>A0A485LWV0_9STRA</name>
<protein>
    <recommendedName>
        <fullName evidence="8">Mannosyltransferase</fullName>
        <ecNumber evidence="8">2.4.1.-</ecNumber>
    </recommendedName>
</protein>
<comment type="caution">
    <text evidence="8">Lacks conserved residue(s) required for the propagation of feature annotation.</text>
</comment>
<evidence type="ECO:0000256" key="5">
    <source>
        <dbReference type="ARBA" id="ARBA00022824"/>
    </source>
</evidence>
<evidence type="ECO:0000256" key="7">
    <source>
        <dbReference type="ARBA" id="ARBA00023136"/>
    </source>
</evidence>
<proteinExistence type="inferred from homology"/>
<accession>A0A485LWV0</accession>
<dbReference type="Pfam" id="PF03901">
    <property type="entry name" value="Glyco_transf_22"/>
    <property type="match status" value="1"/>
</dbReference>
<dbReference type="Proteomes" id="UP000332933">
    <property type="component" value="Unassembled WGS sequence"/>
</dbReference>
<evidence type="ECO:0000256" key="4">
    <source>
        <dbReference type="ARBA" id="ARBA00022692"/>
    </source>
</evidence>
<feature type="transmembrane region" description="Helical" evidence="8">
    <location>
        <begin position="338"/>
        <end position="358"/>
    </location>
</feature>
<dbReference type="GO" id="GO:0006506">
    <property type="term" value="P:GPI anchor biosynthetic process"/>
    <property type="evidence" value="ECO:0007669"/>
    <property type="project" value="TreeGrafter"/>
</dbReference>
<keyword evidence="6 8" id="KW-1133">Transmembrane helix</keyword>
<dbReference type="EC" id="2.4.1.-" evidence="8"/>
<evidence type="ECO:0000256" key="3">
    <source>
        <dbReference type="ARBA" id="ARBA00022679"/>
    </source>
</evidence>
<keyword evidence="5 8" id="KW-0256">Endoplasmic reticulum</keyword>
<keyword evidence="7 8" id="KW-0472">Membrane</keyword>
<sequence>MWKVFLALVLFRVANALFVRTYFNPDEFWQSSEVAHRMVFGYGYLTWEWLPHAQLRGYAHPAVFALLYKALQNLDSPWAVAYSPRILQGILTAVTDFSMFRLARVYFDASVANYALFCQLTSWFTFFALSRTFSNSIETCCTTLALSYWPWAHLVTDQTKRRTPSNVERRQQRLAFAYAALGCIFRPTNAVLWVFLATALLVRTPFKVDLVVGTILPIGAAAIAIMLVVDRIGYGEWTCVPLNFVTFNVLEGKDALYGTHPWYWYFVAGYPEITATALPFIVYGVMRSTKRELGAVVLWALVVYSAGAHKEPRFLLPLLPASFVYAGKGLDALQAKRFFNALLVCLALVNGAAAVYFARIHQAAPLDVMDFLAARLADRPNASIDLFLPCHATPLYSHLHHNVPIWFPTCAPEERERGSPSDALRADPAAFARRRYVDNAAPLPTYLVMYSSSAAALADQLTGWKFSLAATFAHSTISMDADVSVPDTHMLVFVRDDESTT</sequence>
<reference evidence="11 12" key="1">
    <citation type="submission" date="2019-03" db="EMBL/GenBank/DDBJ databases">
        <authorList>
            <person name="Gaulin E."/>
            <person name="Dumas B."/>
        </authorList>
    </citation>
    <scope>NUCLEOTIDE SEQUENCE [LARGE SCALE GENOMIC DNA]</scope>
    <source>
        <strain evidence="11">CBS 568.67</strain>
    </source>
</reference>
<dbReference type="AlphaFoldDB" id="A0A485LWV0"/>
<evidence type="ECO:0000256" key="9">
    <source>
        <dbReference type="SAM" id="SignalP"/>
    </source>
</evidence>
<evidence type="ECO:0000256" key="8">
    <source>
        <dbReference type="RuleBase" id="RU363075"/>
    </source>
</evidence>
<dbReference type="GO" id="GO:0005789">
    <property type="term" value="C:endoplasmic reticulum membrane"/>
    <property type="evidence" value="ECO:0007669"/>
    <property type="project" value="UniProtKB-SubCell"/>
</dbReference>
<feature type="signal peptide" evidence="9">
    <location>
        <begin position="1"/>
        <end position="16"/>
    </location>
</feature>
<keyword evidence="2 8" id="KW-0328">Glycosyltransferase</keyword>
<feature type="transmembrane region" description="Helical" evidence="8">
    <location>
        <begin position="175"/>
        <end position="196"/>
    </location>
</feature>
<feature type="chain" id="PRO_5033437952" description="Mannosyltransferase" evidence="9">
    <location>
        <begin position="17"/>
        <end position="501"/>
    </location>
</feature>